<sequence>MKMLVCLTLAACSLAGPVTAFSQCQQLPLTRAQVRAELLRLEEAGYNPSAGDEGDYPADIQAAEAKIAAEDAQRLVAGDVGGTALDDSCAAGRSAAASR</sequence>
<keyword evidence="3" id="KW-1185">Reference proteome</keyword>
<dbReference type="InterPro" id="IPR025421">
    <property type="entry name" value="DUF4148"/>
</dbReference>
<evidence type="ECO:0008006" key="4">
    <source>
        <dbReference type="Google" id="ProtNLM"/>
    </source>
</evidence>
<dbReference type="Proteomes" id="UP000195569">
    <property type="component" value="Unassembled WGS sequence"/>
</dbReference>
<evidence type="ECO:0000256" key="1">
    <source>
        <dbReference type="SAM" id="SignalP"/>
    </source>
</evidence>
<keyword evidence="1" id="KW-0732">Signal</keyword>
<accession>A0A1N7SUY0</accession>
<dbReference type="OrthoDB" id="9104200at2"/>
<dbReference type="AlphaFoldDB" id="A0A1N7SUY0"/>
<evidence type="ECO:0000313" key="2">
    <source>
        <dbReference type="EMBL" id="SIT51278.1"/>
    </source>
</evidence>
<evidence type="ECO:0000313" key="3">
    <source>
        <dbReference type="Proteomes" id="UP000195569"/>
    </source>
</evidence>
<name>A0A1N7SUY0_9BURK</name>
<gene>
    <name evidence="2" type="ORF">BN2476_1140002</name>
</gene>
<feature type="chain" id="PRO_5009944283" description="Purine nucleoside phosphorylase" evidence="1">
    <location>
        <begin position="23"/>
        <end position="99"/>
    </location>
</feature>
<reference evidence="2" key="1">
    <citation type="submission" date="2016-12" db="EMBL/GenBank/DDBJ databases">
        <authorList>
            <person name="Moulin L."/>
        </authorList>
    </citation>
    <scope>NUCLEOTIDE SEQUENCE [LARGE SCALE GENOMIC DNA]</scope>
    <source>
        <strain evidence="2">STM 7183</strain>
    </source>
</reference>
<dbReference type="Pfam" id="PF13663">
    <property type="entry name" value="DUF4148"/>
    <property type="match status" value="1"/>
</dbReference>
<protein>
    <recommendedName>
        <fullName evidence="4">Purine nucleoside phosphorylase</fullName>
    </recommendedName>
</protein>
<comment type="caution">
    <text evidence="2">The sequence shown here is derived from an EMBL/GenBank/DDBJ whole genome shotgun (WGS) entry which is preliminary data.</text>
</comment>
<dbReference type="EMBL" id="CYGY02000114">
    <property type="protein sequence ID" value="SIT51278.1"/>
    <property type="molecule type" value="Genomic_DNA"/>
</dbReference>
<feature type="signal peptide" evidence="1">
    <location>
        <begin position="1"/>
        <end position="22"/>
    </location>
</feature>
<proteinExistence type="predicted"/>
<organism evidence="2 3">
    <name type="scientific">Paraburkholderia piptadeniae</name>
    <dbReference type="NCBI Taxonomy" id="1701573"/>
    <lineage>
        <taxon>Bacteria</taxon>
        <taxon>Pseudomonadati</taxon>
        <taxon>Pseudomonadota</taxon>
        <taxon>Betaproteobacteria</taxon>
        <taxon>Burkholderiales</taxon>
        <taxon>Burkholderiaceae</taxon>
        <taxon>Paraburkholderia</taxon>
    </lineage>
</organism>
<dbReference type="RefSeq" id="WP_087739786.1">
    <property type="nucleotide sequence ID" value="NZ_CYGY02000114.1"/>
</dbReference>